<reference evidence="2" key="1">
    <citation type="submission" date="2016-10" db="EMBL/GenBank/DDBJ databases">
        <authorList>
            <person name="Varghese N."/>
            <person name="Submissions S."/>
        </authorList>
    </citation>
    <scope>NUCLEOTIDE SEQUENCE [LARGE SCALE GENOMIC DNA]</scope>
    <source>
        <strain evidence="2">DSM 21743</strain>
    </source>
</reference>
<evidence type="ECO:0000313" key="2">
    <source>
        <dbReference type="Proteomes" id="UP000198825"/>
    </source>
</evidence>
<keyword evidence="2" id="KW-1185">Reference proteome</keyword>
<dbReference type="AlphaFoldDB" id="A0A1H2LIZ2"/>
<evidence type="ECO:0000313" key="1">
    <source>
        <dbReference type="EMBL" id="SDU80784.1"/>
    </source>
</evidence>
<dbReference type="Gene3D" id="3.40.50.300">
    <property type="entry name" value="P-loop containing nucleotide triphosphate hydrolases"/>
    <property type="match status" value="1"/>
</dbReference>
<proteinExistence type="predicted"/>
<organism evidence="1 2">
    <name type="scientific">Microlunatus sagamiharensis</name>
    <dbReference type="NCBI Taxonomy" id="546874"/>
    <lineage>
        <taxon>Bacteria</taxon>
        <taxon>Bacillati</taxon>
        <taxon>Actinomycetota</taxon>
        <taxon>Actinomycetes</taxon>
        <taxon>Propionibacteriales</taxon>
        <taxon>Propionibacteriaceae</taxon>
        <taxon>Microlunatus</taxon>
    </lineage>
</organism>
<dbReference type="STRING" id="546874.SAMN04488544_0257"/>
<dbReference type="InterPro" id="IPR027417">
    <property type="entry name" value="P-loop_NTPase"/>
</dbReference>
<accession>A0A1H2LIZ2</accession>
<sequence>MAISPAPARLVLLAGPSGSGKSRLVSAVGCPRVNLDDFYRDEDDPANPRTTTTVGAGEEPAVDWDDVGSWDFVAAVAALVDLCTTGRAEVPVYDISASRRTGTRTVDLGGASTFVAEGLFAPEVVPGCRAAGIAMDALYLDRPRVQTLLFRFVRDVSEHRKPLPVLLRRGVALFRAEPALRRRALASGCRPVGMAEALRVVRGV</sequence>
<keyword evidence="1" id="KW-0808">Transferase</keyword>
<dbReference type="SUPFAM" id="SSF52540">
    <property type="entry name" value="P-loop containing nucleoside triphosphate hydrolases"/>
    <property type="match status" value="1"/>
</dbReference>
<keyword evidence="1" id="KW-0418">Kinase</keyword>
<gene>
    <name evidence="1" type="ORF">SAMN04488544_0257</name>
</gene>
<dbReference type="EMBL" id="LT629799">
    <property type="protein sequence ID" value="SDU80784.1"/>
    <property type="molecule type" value="Genomic_DNA"/>
</dbReference>
<name>A0A1H2LIZ2_9ACTN</name>
<dbReference type="Proteomes" id="UP000198825">
    <property type="component" value="Chromosome I"/>
</dbReference>
<protein>
    <submittedName>
        <fullName evidence="1">Uridine kinase</fullName>
    </submittedName>
</protein>
<dbReference type="GO" id="GO:0016301">
    <property type="term" value="F:kinase activity"/>
    <property type="evidence" value="ECO:0007669"/>
    <property type="project" value="UniProtKB-KW"/>
</dbReference>